<dbReference type="InterPro" id="IPR018845">
    <property type="entry name" value="Initiator-bd"/>
</dbReference>
<organism evidence="2 3">
    <name type="scientific">Trichomonas vaginalis (strain ATCC PRA-98 / G3)</name>
    <dbReference type="NCBI Taxonomy" id="412133"/>
    <lineage>
        <taxon>Eukaryota</taxon>
        <taxon>Metamonada</taxon>
        <taxon>Parabasalia</taxon>
        <taxon>Trichomonadida</taxon>
        <taxon>Trichomonadidae</taxon>
        <taxon>Trichomonas</taxon>
    </lineage>
</organism>
<dbReference type="VEuPathDB" id="TrichDB:TVAG_359150"/>
<protein>
    <recommendedName>
        <fullName evidence="1">Initiator binding domain-containing protein</fullName>
    </recommendedName>
</protein>
<dbReference type="EMBL" id="DS113325">
    <property type="protein sequence ID" value="EAY11135.1"/>
    <property type="molecule type" value="Genomic_DNA"/>
</dbReference>
<dbReference type="VEuPathDB" id="TrichDB:TVAGG3_1026860"/>
<dbReference type="InParanoid" id="A2E8B7"/>
<dbReference type="SMR" id="A2E8B7"/>
<feature type="domain" description="Initiator binding" evidence="1">
    <location>
        <begin position="22"/>
        <end position="147"/>
    </location>
</feature>
<reference evidence="2" key="2">
    <citation type="journal article" date="2007" name="Science">
        <title>Draft genome sequence of the sexually transmitted pathogen Trichomonas vaginalis.</title>
        <authorList>
            <person name="Carlton J.M."/>
            <person name="Hirt R.P."/>
            <person name="Silva J.C."/>
            <person name="Delcher A.L."/>
            <person name="Schatz M."/>
            <person name="Zhao Q."/>
            <person name="Wortman J.R."/>
            <person name="Bidwell S.L."/>
            <person name="Alsmark U.C.M."/>
            <person name="Besteiro S."/>
            <person name="Sicheritz-Ponten T."/>
            <person name="Noel C.J."/>
            <person name="Dacks J.B."/>
            <person name="Foster P.G."/>
            <person name="Simillion C."/>
            <person name="Van de Peer Y."/>
            <person name="Miranda-Saavedra D."/>
            <person name="Barton G.J."/>
            <person name="Westrop G.D."/>
            <person name="Mueller S."/>
            <person name="Dessi D."/>
            <person name="Fiori P.L."/>
            <person name="Ren Q."/>
            <person name="Paulsen I."/>
            <person name="Zhang H."/>
            <person name="Bastida-Corcuera F.D."/>
            <person name="Simoes-Barbosa A."/>
            <person name="Brown M.T."/>
            <person name="Hayes R.D."/>
            <person name="Mukherjee M."/>
            <person name="Okumura C.Y."/>
            <person name="Schneider R."/>
            <person name="Smith A.J."/>
            <person name="Vanacova S."/>
            <person name="Villalvazo M."/>
            <person name="Haas B.J."/>
            <person name="Pertea M."/>
            <person name="Feldblyum T.V."/>
            <person name="Utterback T.R."/>
            <person name="Shu C.L."/>
            <person name="Osoegawa K."/>
            <person name="de Jong P.J."/>
            <person name="Hrdy I."/>
            <person name="Horvathova L."/>
            <person name="Zubacova Z."/>
            <person name="Dolezal P."/>
            <person name="Malik S.B."/>
            <person name="Logsdon J.M. Jr."/>
            <person name="Henze K."/>
            <person name="Gupta A."/>
            <person name="Wang C.C."/>
            <person name="Dunne R.L."/>
            <person name="Upcroft J.A."/>
            <person name="Upcroft P."/>
            <person name="White O."/>
            <person name="Salzberg S.L."/>
            <person name="Tang P."/>
            <person name="Chiu C.-H."/>
            <person name="Lee Y.-S."/>
            <person name="Embley T.M."/>
            <person name="Coombs G.H."/>
            <person name="Mottram J.C."/>
            <person name="Tachezy J."/>
            <person name="Fraser-Liggett C.M."/>
            <person name="Johnson P.J."/>
        </authorList>
    </citation>
    <scope>NUCLEOTIDE SEQUENCE [LARGE SCALE GENOMIC DNA]</scope>
    <source>
        <strain evidence="2">G3</strain>
    </source>
</reference>
<keyword evidence="3" id="KW-1185">Reference proteome</keyword>
<name>A2E8B7_TRIV3</name>
<dbReference type="AlphaFoldDB" id="A2E8B7"/>
<reference evidence="2" key="1">
    <citation type="submission" date="2006-10" db="EMBL/GenBank/DDBJ databases">
        <authorList>
            <person name="Amadeo P."/>
            <person name="Zhao Q."/>
            <person name="Wortman J."/>
            <person name="Fraser-Liggett C."/>
            <person name="Carlton J."/>
        </authorList>
    </citation>
    <scope>NUCLEOTIDE SEQUENCE</scope>
    <source>
        <strain evidence="2">G3</strain>
    </source>
</reference>
<evidence type="ECO:0000259" key="1">
    <source>
        <dbReference type="Pfam" id="PF10416"/>
    </source>
</evidence>
<dbReference type="Pfam" id="PF10416">
    <property type="entry name" value="IBD"/>
    <property type="match status" value="1"/>
</dbReference>
<proteinExistence type="predicted"/>
<accession>A2E8B7</accession>
<gene>
    <name evidence="2" type="ORF">TVAG_359150</name>
</gene>
<dbReference type="KEGG" id="tva:4769086"/>
<evidence type="ECO:0000313" key="3">
    <source>
        <dbReference type="Proteomes" id="UP000001542"/>
    </source>
</evidence>
<evidence type="ECO:0000313" key="2">
    <source>
        <dbReference type="EMBL" id="EAY11135.1"/>
    </source>
</evidence>
<dbReference type="Proteomes" id="UP000001542">
    <property type="component" value="Unassembled WGS sequence"/>
</dbReference>
<dbReference type="RefSeq" id="XP_001323358.1">
    <property type="nucleotide sequence ID" value="XM_001323323.1"/>
</dbReference>
<sequence length="214" mass="24638">MSYSSIAPDNNMPLHWEILSKTDLTGYLSLRNFFYEQIHKSRKGERLDSLSDKLNLIKKYVDSSEQDKWKRCKVCGIIFFDETLIINIQQLRILLGKCKSSINGSLQQLGYTSLPQGAPFGQAAISQYEFLVNDKSEVKKWTVREKKQEITEKEETITPKILPTVQLHKVIPEPSQIETWDIRNLLNNSMPCPIKFRAKLLNKVCQQVSIPAHA</sequence>